<dbReference type="InterPro" id="IPR014729">
    <property type="entry name" value="Rossmann-like_a/b/a_fold"/>
</dbReference>
<dbReference type="Gene3D" id="1.10.579.10">
    <property type="entry name" value="DNA Cyclobutane Dipyrimidine Photolyase, subunit A, domain 3"/>
    <property type="match status" value="1"/>
</dbReference>
<dbReference type="InterPro" id="IPR052551">
    <property type="entry name" value="UV-DNA_repair_photolyase"/>
</dbReference>
<proteinExistence type="predicted"/>
<name>A0A7K1SWT0_9SPHI</name>
<dbReference type="Pfam" id="PF04244">
    <property type="entry name" value="DPRP"/>
    <property type="match status" value="1"/>
</dbReference>
<dbReference type="SUPFAM" id="SSF48173">
    <property type="entry name" value="Cryptochrome/photolyase FAD-binding domain"/>
    <property type="match status" value="1"/>
</dbReference>
<dbReference type="PANTHER" id="PTHR38657">
    <property type="entry name" value="SLR1343 PROTEIN"/>
    <property type="match status" value="1"/>
</dbReference>
<gene>
    <name evidence="1" type="ORF">GO621_09185</name>
</gene>
<dbReference type="EMBL" id="WPIK01000007">
    <property type="protein sequence ID" value="MVN21708.1"/>
    <property type="molecule type" value="Genomic_DNA"/>
</dbReference>
<protein>
    <submittedName>
        <fullName evidence="1">Cryptochrome/photolyase family protein</fullName>
    </submittedName>
</protein>
<keyword evidence="2" id="KW-1185">Reference proteome</keyword>
<dbReference type="RefSeq" id="WP_317163423.1">
    <property type="nucleotide sequence ID" value="NZ_WPIK01000007.1"/>
</dbReference>
<evidence type="ECO:0000313" key="2">
    <source>
        <dbReference type="Proteomes" id="UP000462014"/>
    </source>
</evidence>
<dbReference type="InterPro" id="IPR007357">
    <property type="entry name" value="PhrB-like"/>
</dbReference>
<comment type="caution">
    <text evidence="1">The sequence shown here is derived from an EMBL/GenBank/DDBJ whole genome shotgun (WGS) entry which is preliminary data.</text>
</comment>
<dbReference type="Gene3D" id="1.25.40.80">
    <property type="match status" value="1"/>
</dbReference>
<dbReference type="Proteomes" id="UP000462014">
    <property type="component" value="Unassembled WGS sequence"/>
</dbReference>
<sequence length="511" mass="60231">MKKTLRLILGDQLNTNHSWFRETKPETVYVLMEMMQEQTYVKHHIQKILAFFAAMRNFAYQLQKAGHEVIYLKLNDRENEQTLTGNLQKIIDKRSIQQFEYLLPDEYRLDQQLKSFCKSLNIQTKAYDTEHFFTSREEVGDFFSGKKQLIMESFYRHMRQKHDLLMNGNEPVGGLWNYDPDNRNRYDSKVPLPESLSFNHDLGEIKKMIDAMQVPYFGNVEAKKVALPLSRKEGLKLIDYFCQNLLPHFGTYEDAMLQEHASLFHSRLSFALNVKLISPKEVVNQAISYWQYNQKQISLPQIEGFVRQILGWREYMRGLYWNKMPEFAEKNFFNHQAKLPEWFWTGETKMNCLKHCIGQSLNLAWAHHIQRLMVIGNFALLSGSNPDEVDAWYLGVYIDAMQWVQLPNTRGMSQFADGGIVGTKPYVASAAYINKMSNYCGSCFYDKNKKYGEKACPYNSLYWDFFFRNEHLLADNQRLKLIYGNLHRLKPEDLEKILEQAETYKKQVDEL</sequence>
<dbReference type="GO" id="GO:0016829">
    <property type="term" value="F:lyase activity"/>
    <property type="evidence" value="ECO:0007669"/>
    <property type="project" value="UniProtKB-KW"/>
</dbReference>
<keyword evidence="1" id="KW-0456">Lyase</keyword>
<dbReference type="InterPro" id="IPR036134">
    <property type="entry name" value="Crypto/Photolyase_FAD-like_sf"/>
</dbReference>
<dbReference type="AlphaFoldDB" id="A0A7K1SWT0"/>
<dbReference type="PANTHER" id="PTHR38657:SF1">
    <property type="entry name" value="SLR1343 PROTEIN"/>
    <property type="match status" value="1"/>
</dbReference>
<reference evidence="1 2" key="1">
    <citation type="submission" date="2019-12" db="EMBL/GenBank/DDBJ databases">
        <title>Mucilaginibacter sp. HMF7410 genome sequencing and assembly.</title>
        <authorList>
            <person name="Kang H."/>
            <person name="Cha I."/>
            <person name="Kim H."/>
            <person name="Joh K."/>
        </authorList>
    </citation>
    <scope>NUCLEOTIDE SEQUENCE [LARGE SCALE GENOMIC DNA]</scope>
    <source>
        <strain evidence="1 2">HMF7410</strain>
    </source>
</reference>
<accession>A0A7K1SWT0</accession>
<organism evidence="1 2">
    <name type="scientific">Mucilaginibacter arboris</name>
    <dbReference type="NCBI Taxonomy" id="2682090"/>
    <lineage>
        <taxon>Bacteria</taxon>
        <taxon>Pseudomonadati</taxon>
        <taxon>Bacteroidota</taxon>
        <taxon>Sphingobacteriia</taxon>
        <taxon>Sphingobacteriales</taxon>
        <taxon>Sphingobacteriaceae</taxon>
        <taxon>Mucilaginibacter</taxon>
    </lineage>
</organism>
<dbReference type="Gene3D" id="3.40.50.620">
    <property type="entry name" value="HUPs"/>
    <property type="match status" value="1"/>
</dbReference>
<dbReference type="Gene3D" id="1.10.10.1710">
    <property type="entry name" value="Deoxyribodipyrimidine photolyase-related"/>
    <property type="match status" value="1"/>
</dbReference>
<evidence type="ECO:0000313" key="1">
    <source>
        <dbReference type="EMBL" id="MVN21708.1"/>
    </source>
</evidence>